<evidence type="ECO:0000259" key="1">
    <source>
        <dbReference type="Pfam" id="PF05838"/>
    </source>
</evidence>
<organism evidence="3 4">
    <name type="scientific">Acinetobacter variabilis</name>
    <dbReference type="NCBI Taxonomy" id="70346"/>
    <lineage>
        <taxon>Bacteria</taxon>
        <taxon>Pseudomonadati</taxon>
        <taxon>Pseudomonadota</taxon>
        <taxon>Gammaproteobacteria</taxon>
        <taxon>Moraxellales</taxon>
        <taxon>Moraxellaceae</taxon>
        <taxon>Acinetobacter</taxon>
    </lineage>
</organism>
<feature type="domain" description="Peptidoglycan binding" evidence="2">
    <location>
        <begin position="97"/>
        <end position="178"/>
    </location>
</feature>
<sequence>MNVEKTIDELIKIEGGYVNNAKDRGGETKYGITVATAREHGYKGPMKDLPIETAKAIYLKTYWTGPRFNSVAQISQSIAEELFDTGVNCGVSFTKPLLQRVLNLLNLEQKVFKDLKVDGVYGPKTLEALEITLNKRGRTGELVILRMLNSLQGARYIDLAEKKPSQEAFIFGWFANRVVMP</sequence>
<evidence type="ECO:0000313" key="3">
    <source>
        <dbReference type="EMBL" id="ENV00363.1"/>
    </source>
</evidence>
<protein>
    <submittedName>
        <fullName evidence="3">Uncharacterized protein</fullName>
    </submittedName>
</protein>
<comment type="caution">
    <text evidence="3">The sequence shown here is derived from an EMBL/GenBank/DDBJ whole genome shotgun (WGS) entry which is preliminary data.</text>
</comment>
<dbReference type="Pfam" id="PF05838">
    <property type="entry name" value="Glyco_hydro_108"/>
    <property type="match status" value="1"/>
</dbReference>
<proteinExistence type="predicted"/>
<keyword evidence="4" id="KW-1185">Reference proteome</keyword>
<dbReference type="Pfam" id="PF09374">
    <property type="entry name" value="PG_binding_3"/>
    <property type="match status" value="1"/>
</dbReference>
<name>N8WYK4_9GAMM</name>
<dbReference type="SUPFAM" id="SSF53955">
    <property type="entry name" value="Lysozyme-like"/>
    <property type="match status" value="1"/>
</dbReference>
<dbReference type="AlphaFoldDB" id="N8WYK4"/>
<accession>N8WYK4</accession>
<dbReference type="InterPro" id="IPR018537">
    <property type="entry name" value="Peptidoglycan-bd_3"/>
</dbReference>
<evidence type="ECO:0000313" key="4">
    <source>
        <dbReference type="Proteomes" id="UP000013070"/>
    </source>
</evidence>
<feature type="domain" description="TtsA-like Glycoside hydrolase family 108" evidence="1">
    <location>
        <begin position="8"/>
        <end position="90"/>
    </location>
</feature>
<dbReference type="EMBL" id="APPE01000031">
    <property type="protein sequence ID" value="ENV00363.1"/>
    <property type="molecule type" value="Genomic_DNA"/>
</dbReference>
<dbReference type="InterPro" id="IPR023346">
    <property type="entry name" value="Lysozyme-like_dom_sf"/>
</dbReference>
<gene>
    <name evidence="3" type="ORF">F969_00594</name>
</gene>
<dbReference type="HOGENOM" id="CLU_082693_2_0_6"/>
<dbReference type="Gene3D" id="1.20.141.10">
    <property type="entry name" value="Chitosanase, subunit A, domain 1"/>
    <property type="match status" value="1"/>
</dbReference>
<reference evidence="3 4" key="1">
    <citation type="submission" date="2013-02" db="EMBL/GenBank/DDBJ databases">
        <title>The Genome Sequence of Acinetobacter sp. NIPH 899.</title>
        <authorList>
            <consortium name="The Broad Institute Genome Sequencing Platform"/>
            <consortium name="The Broad Institute Genome Sequencing Center for Infectious Disease"/>
            <person name="Cerqueira G."/>
            <person name="Feldgarden M."/>
            <person name="Courvalin P."/>
            <person name="Perichon B."/>
            <person name="Grillot-Courvalin C."/>
            <person name="Clermont D."/>
            <person name="Rocha E."/>
            <person name="Yoon E.-J."/>
            <person name="Nemec A."/>
            <person name="Walker B."/>
            <person name="Young S.K."/>
            <person name="Zeng Q."/>
            <person name="Gargeya S."/>
            <person name="Fitzgerald M."/>
            <person name="Haas B."/>
            <person name="Abouelleil A."/>
            <person name="Alvarado L."/>
            <person name="Arachchi H.M."/>
            <person name="Berlin A.M."/>
            <person name="Chapman S.B."/>
            <person name="Dewar J."/>
            <person name="Goldberg J."/>
            <person name="Griggs A."/>
            <person name="Gujja S."/>
            <person name="Hansen M."/>
            <person name="Howarth C."/>
            <person name="Imamovic A."/>
            <person name="Larimer J."/>
            <person name="McCowan C."/>
            <person name="Murphy C."/>
            <person name="Neiman D."/>
            <person name="Pearson M."/>
            <person name="Priest M."/>
            <person name="Roberts A."/>
            <person name="Saif S."/>
            <person name="Shea T."/>
            <person name="Sisk P."/>
            <person name="Sykes S."/>
            <person name="Wortman J."/>
            <person name="Nusbaum C."/>
            <person name="Birren B."/>
        </authorList>
    </citation>
    <scope>NUCLEOTIDE SEQUENCE [LARGE SCALE GENOMIC DNA]</scope>
    <source>
        <strain evidence="3 4">NIPH 899</strain>
    </source>
</reference>
<dbReference type="CDD" id="cd13926">
    <property type="entry name" value="N-acetylmuramidase_GH108"/>
    <property type="match status" value="1"/>
</dbReference>
<dbReference type="RefSeq" id="WP_004780844.1">
    <property type="nucleotide sequence ID" value="NZ_KB849398.1"/>
</dbReference>
<dbReference type="InterPro" id="IPR008565">
    <property type="entry name" value="TtsA-like_GH18_dom"/>
</dbReference>
<dbReference type="Proteomes" id="UP000013070">
    <property type="component" value="Unassembled WGS sequence"/>
</dbReference>
<dbReference type="eggNOG" id="COG3926">
    <property type="taxonomic scope" value="Bacteria"/>
</dbReference>
<dbReference type="PATRIC" id="fig|1217710.3.peg.564"/>
<evidence type="ECO:0000259" key="2">
    <source>
        <dbReference type="Pfam" id="PF09374"/>
    </source>
</evidence>